<feature type="transmembrane region" description="Helical" evidence="1">
    <location>
        <begin position="386"/>
        <end position="405"/>
    </location>
</feature>
<dbReference type="Proteomes" id="UP000596929">
    <property type="component" value="Unassembled WGS sequence"/>
</dbReference>
<dbReference type="InterPro" id="IPR036259">
    <property type="entry name" value="MFS_trans_sf"/>
</dbReference>
<dbReference type="PANTHER" id="PTHR11328">
    <property type="entry name" value="MAJOR FACILITATOR SUPERFAMILY DOMAIN-CONTAINING PROTEIN"/>
    <property type="match status" value="1"/>
</dbReference>
<gene>
    <name evidence="2" type="ORF">H8S20_02100</name>
</gene>
<sequence>MDQVVTKNVKTTSEVSAGEVTGKEMFGHAIAGVGQNFIFAFWSSYMMMFYTDVFGLSAAFVGMLFFGARAWDAINDPMMGVIADKTRTKWGRFRPWLLIMPIPVGICLVLNFTVPNVTGTAAMIYAAVTYILMSMAFTAIDIPYWSMPSAMTTDPVKRTKIFSYSNLGTSIASTVAGMLIVPLLNAFGGANTKSGFFGTAIVMAVIGITLYLTGFKLTREHVEASTEKFNYKKAAKALGTNKPLLIVLIASVALNLGMIIKMSLQLFYVQYNLGTLNLVPIFSMLALPGTILGSLFAPKIASKFGKKRALIGASITLLVVGVIFMITPYSQVWLIMILSAAQVTLITLSMVIVSSMIADTIEYAEWKTGQRNEGVISSTRTFTTKLAMAFSGLIAGGILTFAGYVPNVEQSQMTLTVFHLVSSIVPGVIALVACIPMKWYDLTEERHAQIMKEIAERKANK</sequence>
<feature type="transmembrane region" description="Helical" evidence="1">
    <location>
        <begin position="196"/>
        <end position="215"/>
    </location>
</feature>
<keyword evidence="1" id="KW-0472">Membrane</keyword>
<dbReference type="Gene3D" id="1.20.1250.20">
    <property type="entry name" value="MFS general substrate transporter like domains"/>
    <property type="match status" value="2"/>
</dbReference>
<feature type="transmembrane region" description="Helical" evidence="1">
    <location>
        <begin position="243"/>
        <end position="264"/>
    </location>
</feature>
<keyword evidence="3" id="KW-1185">Reference proteome</keyword>
<evidence type="ECO:0000256" key="1">
    <source>
        <dbReference type="SAM" id="Phobius"/>
    </source>
</evidence>
<name>A0ABR7D8G7_9CLOT</name>
<dbReference type="NCBIfam" id="TIGR00792">
    <property type="entry name" value="gph"/>
    <property type="match status" value="1"/>
</dbReference>
<dbReference type="InterPro" id="IPR039672">
    <property type="entry name" value="MFS_2"/>
</dbReference>
<comment type="caution">
    <text evidence="2">The sequence shown here is derived from an EMBL/GenBank/DDBJ whole genome shotgun (WGS) entry which is preliminary data.</text>
</comment>
<reference evidence="2 3" key="1">
    <citation type="submission" date="2020-08" db="EMBL/GenBank/DDBJ databases">
        <title>Genome public.</title>
        <authorList>
            <person name="Liu C."/>
            <person name="Sun Q."/>
        </authorList>
    </citation>
    <scope>NUCLEOTIDE SEQUENCE [LARGE SCALE GENOMIC DNA]</scope>
    <source>
        <strain evidence="2 3">NSJ-6</strain>
    </source>
</reference>
<feature type="transmembrane region" description="Helical" evidence="1">
    <location>
        <begin position="309"/>
        <end position="326"/>
    </location>
</feature>
<feature type="transmembrane region" description="Helical" evidence="1">
    <location>
        <begin position="276"/>
        <end position="297"/>
    </location>
</feature>
<keyword evidence="1" id="KW-0812">Transmembrane</keyword>
<feature type="transmembrane region" description="Helical" evidence="1">
    <location>
        <begin position="417"/>
        <end position="437"/>
    </location>
</feature>
<feature type="transmembrane region" description="Helical" evidence="1">
    <location>
        <begin position="53"/>
        <end position="74"/>
    </location>
</feature>
<accession>A0ABR7D8G7</accession>
<feature type="transmembrane region" description="Helical" evidence="1">
    <location>
        <begin position="161"/>
        <end position="184"/>
    </location>
</feature>
<dbReference type="CDD" id="cd17332">
    <property type="entry name" value="MFS_MelB_like"/>
    <property type="match status" value="1"/>
</dbReference>
<keyword evidence="1" id="KW-1133">Transmembrane helix</keyword>
<dbReference type="RefSeq" id="WP_186859201.1">
    <property type="nucleotide sequence ID" value="NZ_JACOOO010000004.1"/>
</dbReference>
<dbReference type="SUPFAM" id="SSF103473">
    <property type="entry name" value="MFS general substrate transporter"/>
    <property type="match status" value="1"/>
</dbReference>
<feature type="transmembrane region" description="Helical" evidence="1">
    <location>
        <begin position="120"/>
        <end position="140"/>
    </location>
</feature>
<evidence type="ECO:0000313" key="3">
    <source>
        <dbReference type="Proteomes" id="UP000596929"/>
    </source>
</evidence>
<protein>
    <submittedName>
        <fullName evidence="2">MFS transporter</fullName>
    </submittedName>
</protein>
<feature type="transmembrane region" description="Helical" evidence="1">
    <location>
        <begin position="95"/>
        <end position="114"/>
    </location>
</feature>
<organism evidence="2 3">
    <name type="scientific">Clostridium hominis</name>
    <dbReference type="NCBI Taxonomy" id="2763036"/>
    <lineage>
        <taxon>Bacteria</taxon>
        <taxon>Bacillati</taxon>
        <taxon>Bacillota</taxon>
        <taxon>Clostridia</taxon>
        <taxon>Eubacteriales</taxon>
        <taxon>Clostridiaceae</taxon>
        <taxon>Clostridium</taxon>
    </lineage>
</organism>
<evidence type="ECO:0000313" key="2">
    <source>
        <dbReference type="EMBL" id="MBC5627676.1"/>
    </source>
</evidence>
<dbReference type="PANTHER" id="PTHR11328:SF24">
    <property type="entry name" value="MAJOR FACILITATOR SUPERFAMILY (MFS) PROFILE DOMAIN-CONTAINING PROTEIN"/>
    <property type="match status" value="1"/>
</dbReference>
<dbReference type="InterPro" id="IPR001927">
    <property type="entry name" value="Na/Gal_symport"/>
</dbReference>
<dbReference type="EMBL" id="JACOOO010000004">
    <property type="protein sequence ID" value="MBC5627676.1"/>
    <property type="molecule type" value="Genomic_DNA"/>
</dbReference>
<dbReference type="Pfam" id="PF13347">
    <property type="entry name" value="MFS_2"/>
    <property type="match status" value="1"/>
</dbReference>
<feature type="transmembrane region" description="Helical" evidence="1">
    <location>
        <begin position="332"/>
        <end position="353"/>
    </location>
</feature>
<proteinExistence type="predicted"/>